<dbReference type="EMBL" id="WBSO01000020">
    <property type="protein sequence ID" value="KAB8293517.1"/>
    <property type="molecule type" value="Genomic_DNA"/>
</dbReference>
<evidence type="ECO:0000256" key="1">
    <source>
        <dbReference type="SAM" id="MobiDB-lite"/>
    </source>
</evidence>
<dbReference type="AlphaFoldDB" id="A0A6A2WC00"/>
<feature type="compositionally biased region" description="Pro residues" evidence="1">
    <location>
        <begin position="198"/>
        <end position="209"/>
    </location>
</feature>
<gene>
    <name evidence="2" type="ORF">DSM100238_1742</name>
</gene>
<reference evidence="2 3" key="1">
    <citation type="submission" date="2019-09" db="EMBL/GenBank/DDBJ databases">
        <title>Characterization of the phylogenetic diversity of two novel species belonging to the genus Bifidobacterium: Bifidobacterium cebidarum sp. nov. and Bifidobacterium leontopitheci sp. nov.</title>
        <authorList>
            <person name="Lugli G.A."/>
            <person name="Duranti S."/>
            <person name="Milani C."/>
            <person name="Turroni F."/>
            <person name="Ventura M."/>
        </authorList>
    </citation>
    <scope>NUCLEOTIDE SEQUENCE [LARGE SCALE GENOMIC DNA]</scope>
    <source>
        <strain evidence="2 3">DSM 100238</strain>
    </source>
</reference>
<keyword evidence="3" id="KW-1185">Reference proteome</keyword>
<feature type="compositionally biased region" description="Low complexity" evidence="1">
    <location>
        <begin position="169"/>
        <end position="197"/>
    </location>
</feature>
<evidence type="ECO:0000313" key="3">
    <source>
        <dbReference type="Proteomes" id="UP000440041"/>
    </source>
</evidence>
<accession>A0A6A2WC00</accession>
<feature type="compositionally biased region" description="Low complexity" evidence="1">
    <location>
        <begin position="224"/>
        <end position="245"/>
    </location>
</feature>
<protein>
    <submittedName>
        <fullName evidence="2">Uncharacterized protein</fullName>
    </submittedName>
</protein>
<dbReference type="Proteomes" id="UP000440041">
    <property type="component" value="Unassembled WGS sequence"/>
</dbReference>
<evidence type="ECO:0000313" key="2">
    <source>
        <dbReference type="EMBL" id="KAB8293517.1"/>
    </source>
</evidence>
<name>A0A6A2WC00_9BIFI</name>
<sequence>MGDGGTMGTMAGWRDDNGGSDGGDAVAGLGMAAISGDGVAGLAMTVAMRRLATGLGWCRSPLSSARDATVGSRGARILPVCLACCRGTVCGATVSLHGGQIPASGSRQACASACDAIVPSHGGGVGTVPFPYQPAVRLFRHTAGGYLPALASRPRSPVPVFRLRSPGLTVVRSPSSPTRSVSSSATPTHRSSSRGSLRPPPSCSTPPYPAATRASGTAGNPSIPSTTRRARCAATAPASTTNTSTLRPARNS</sequence>
<comment type="caution">
    <text evidence="2">The sequence shown here is derived from an EMBL/GenBank/DDBJ whole genome shotgun (WGS) entry which is preliminary data.</text>
</comment>
<feature type="compositionally biased region" description="Polar residues" evidence="1">
    <location>
        <begin position="214"/>
        <end position="223"/>
    </location>
</feature>
<organism evidence="2 3">
    <name type="scientific">Bifidobacterium apri</name>
    <dbReference type="NCBI Taxonomy" id="1769423"/>
    <lineage>
        <taxon>Bacteria</taxon>
        <taxon>Bacillati</taxon>
        <taxon>Actinomycetota</taxon>
        <taxon>Actinomycetes</taxon>
        <taxon>Bifidobacteriales</taxon>
        <taxon>Bifidobacteriaceae</taxon>
        <taxon>Bifidobacterium</taxon>
    </lineage>
</organism>
<proteinExistence type="predicted"/>
<feature type="region of interest" description="Disordered" evidence="1">
    <location>
        <begin position="168"/>
        <end position="252"/>
    </location>
</feature>